<dbReference type="InterPro" id="IPR036188">
    <property type="entry name" value="FAD/NAD-bd_sf"/>
</dbReference>
<evidence type="ECO:0000313" key="2">
    <source>
        <dbReference type="EMBL" id="CPV51257.1"/>
    </source>
</evidence>
<dbReference type="Proteomes" id="UP000045782">
    <property type="component" value="Unassembled WGS sequence"/>
</dbReference>
<organism evidence="2 3">
    <name type="scientific">Mycobacteroides abscessus</name>
    <dbReference type="NCBI Taxonomy" id="36809"/>
    <lineage>
        <taxon>Bacteria</taxon>
        <taxon>Bacillati</taxon>
        <taxon>Actinomycetota</taxon>
        <taxon>Actinomycetes</taxon>
        <taxon>Mycobacteriales</taxon>
        <taxon>Mycobacteriaceae</taxon>
        <taxon>Mycobacteroides</taxon>
    </lineage>
</organism>
<dbReference type="Pfam" id="PF01494">
    <property type="entry name" value="FAD_binding_3"/>
    <property type="match status" value="1"/>
</dbReference>
<accession>A0A0U0ZL08</accession>
<dbReference type="InterPro" id="IPR002938">
    <property type="entry name" value="FAD-bd"/>
</dbReference>
<evidence type="ECO:0000313" key="3">
    <source>
        <dbReference type="Proteomes" id="UP000045782"/>
    </source>
</evidence>
<dbReference type="EMBL" id="CSWP01000004">
    <property type="protein sequence ID" value="CPV51257.1"/>
    <property type="molecule type" value="Genomic_DNA"/>
</dbReference>
<dbReference type="GO" id="GO:0071949">
    <property type="term" value="F:FAD binding"/>
    <property type="evidence" value="ECO:0007669"/>
    <property type="project" value="InterPro"/>
</dbReference>
<sequence length="472" mass="52882">MTPHVRDHRDHAVVLGAGMAGLLAARVLSESYASVTVVERDELHKVAAARSGVPQGHHIHMFMAAGTQGLEQLFPGILDELRADGATVCDEGDLSRIRMLLGTHEMFNRTKKFSDPETFKLYLTTRPFLEFHVRQRVRRLGNVKFLDGHDVIEPMTAEHRITGVRVARRSTGLVTTLICDLVVDATGRTPRTQTFLDRLGFARPSETRVASSVTYASQLLHVSEDTGLDKLTFLNAAPGRPFGGAIARCENDTVMMTLGQFNLNEPPTTFAEMITLAEQFVPHAVVETLRSAEPVGAVHNFWYRDAVWRRYDEMAGFPEGLLVIGDAVCSLDPIRGQGMTMALLEAVALRDCLFEGDADLARRYFHMVGKRISTAWEHNRMTAPLHSSAPDSATFRQRVKWNLMAWWSAKMLMAARNDIAITETILRVNNMQDAPRSMRRPTFVLRVLRHCWRRRETSTAPAPQRQLTLSGV</sequence>
<reference evidence="2 3" key="1">
    <citation type="submission" date="2015-03" db="EMBL/GenBank/DDBJ databases">
        <authorList>
            <person name="Murphy D."/>
        </authorList>
    </citation>
    <scope>NUCLEOTIDE SEQUENCE [LARGE SCALE GENOMIC DNA]</scope>
    <source>
        <strain evidence="2 3">PAP088</strain>
    </source>
</reference>
<dbReference type="RefSeq" id="WP_016892752.1">
    <property type="nucleotide sequence ID" value="NZ_CSWP01000004.1"/>
</dbReference>
<gene>
    <name evidence="2" type="primary">lsd18</name>
    <name evidence="2" type="ORF">ERS075579_02253</name>
</gene>
<dbReference type="AlphaFoldDB" id="A0A0U0ZL08"/>
<proteinExistence type="predicted"/>
<dbReference type="SUPFAM" id="SSF51905">
    <property type="entry name" value="FAD/NAD(P)-binding domain"/>
    <property type="match status" value="1"/>
</dbReference>
<evidence type="ECO:0000259" key="1">
    <source>
        <dbReference type="Pfam" id="PF01494"/>
    </source>
</evidence>
<protein>
    <submittedName>
        <fullName evidence="2">Epoxidase LasC</fullName>
    </submittedName>
</protein>
<feature type="domain" description="FAD-binding" evidence="1">
    <location>
        <begin position="13"/>
        <end position="350"/>
    </location>
</feature>
<dbReference type="Gene3D" id="3.50.50.60">
    <property type="entry name" value="FAD/NAD(P)-binding domain"/>
    <property type="match status" value="1"/>
</dbReference>
<dbReference type="PANTHER" id="PTHR43422">
    <property type="entry name" value="THIAMINE THIAZOLE SYNTHASE"/>
    <property type="match status" value="1"/>
</dbReference>
<dbReference type="PRINTS" id="PR00420">
    <property type="entry name" value="RNGMNOXGNASE"/>
</dbReference>
<dbReference type="PANTHER" id="PTHR43422:SF3">
    <property type="entry name" value="THIAMINE THIAZOLE SYNTHASE"/>
    <property type="match status" value="1"/>
</dbReference>
<name>A0A0U0ZL08_9MYCO</name>